<proteinExistence type="inferred from homology"/>
<keyword evidence="4 8" id="KW-0808">Transferase</keyword>
<dbReference type="InterPro" id="IPR000192">
    <property type="entry name" value="Aminotrans_V_dom"/>
</dbReference>
<dbReference type="NCBIfam" id="TIGR01979">
    <property type="entry name" value="sufS"/>
    <property type="match status" value="1"/>
</dbReference>
<dbReference type="SUPFAM" id="SSF53383">
    <property type="entry name" value="PLP-dependent transferases"/>
    <property type="match status" value="1"/>
</dbReference>
<dbReference type="InterPro" id="IPR015422">
    <property type="entry name" value="PyrdxlP-dep_Trfase_small"/>
</dbReference>
<evidence type="ECO:0000259" key="9">
    <source>
        <dbReference type="Pfam" id="PF00266"/>
    </source>
</evidence>
<evidence type="ECO:0000256" key="7">
    <source>
        <dbReference type="RuleBase" id="RU004504"/>
    </source>
</evidence>
<sequence length="408" mass="44126">MLQQDIISHLREQFPILERSVHDRPLVYLDTAATAQKPKVVIDAIASYYSVSNSNVHRGAHALAAEATGLYEDARHMAAMLLHAARMEEIVFTKGTTEGINLVASAWGAANVGNDDEILVTYMEHHANIVPWQMLCERTGATLRVVPIHDDGSLDMDACASMMNERTRMVAVTHVSNTLGTVNDVAAICAMARRYGAATLVDGAQAVPHVAVDVQAIGCDFYVFSAHKLYGPTGFGILYGRYDVLNAMPPYQGGGSMISRVSFEKTTYNDVPMRFEAGTPHIAGAAGLAAAIRWFMDIDHAMLLEHERELTTAATTGLTSIDGLRIIGNAPGKLGIVSFVVDGVHAHDIGTLIDAMGVAIRTGHHCTQPLMERFGVTSTARASFACHTTREEVDILVDSVNKAVRMLR</sequence>
<dbReference type="InterPro" id="IPR015421">
    <property type="entry name" value="PyrdxlP-dep_Trfase_major"/>
</dbReference>
<evidence type="ECO:0000256" key="6">
    <source>
        <dbReference type="ARBA" id="ARBA00050776"/>
    </source>
</evidence>
<dbReference type="AlphaFoldDB" id="A0A1M3KXI5"/>
<comment type="caution">
    <text evidence="10">The sequence shown here is derived from an EMBL/GenBank/DDBJ whole genome shotgun (WGS) entry which is preliminary data.</text>
</comment>
<comment type="similarity">
    <text evidence="2 8">Belongs to the class-V pyridoxal-phosphate-dependent aminotransferase family. Csd subfamily.</text>
</comment>
<evidence type="ECO:0000256" key="3">
    <source>
        <dbReference type="ARBA" id="ARBA00012239"/>
    </source>
</evidence>
<organism evidence="10 11">
    <name type="scientific">Candidatus Kapaibacterium thiocyanatum</name>
    <dbReference type="NCBI Taxonomy" id="1895771"/>
    <lineage>
        <taxon>Bacteria</taxon>
        <taxon>Pseudomonadati</taxon>
        <taxon>Candidatus Kapaibacteriota</taxon>
        <taxon>Candidatus Kapaibacteriia</taxon>
        <taxon>Candidatus Kapaibacteriales</taxon>
        <taxon>Candidatus Kapaibacteriaceae</taxon>
        <taxon>Candidatus Kapaibacterium</taxon>
    </lineage>
</organism>
<dbReference type="EC" id="2.8.1.7" evidence="3 8"/>
<evidence type="ECO:0000256" key="4">
    <source>
        <dbReference type="ARBA" id="ARBA00022679"/>
    </source>
</evidence>
<dbReference type="Proteomes" id="UP000184233">
    <property type="component" value="Unassembled WGS sequence"/>
</dbReference>
<evidence type="ECO:0000313" key="10">
    <source>
        <dbReference type="EMBL" id="OJX56939.1"/>
    </source>
</evidence>
<dbReference type="STRING" id="1895771.BGO89_10480"/>
<dbReference type="InterPro" id="IPR015424">
    <property type="entry name" value="PyrdxlP-dep_Trfase"/>
</dbReference>
<reference evidence="10 11" key="1">
    <citation type="submission" date="2016-09" db="EMBL/GenBank/DDBJ databases">
        <title>Genome-resolved meta-omics ties microbial dynamics to process performance in biotechnology for thiocyanate degradation.</title>
        <authorList>
            <person name="Kantor R.S."/>
            <person name="Huddy R.J."/>
            <person name="Iyer R."/>
            <person name="Thomas B.C."/>
            <person name="Brown C.T."/>
            <person name="Anantharaman K."/>
            <person name="Tringe S."/>
            <person name="Hettich R.L."/>
            <person name="Harrison S.T."/>
            <person name="Banfield J.F."/>
        </authorList>
    </citation>
    <scope>NUCLEOTIDE SEQUENCE [LARGE SCALE GENOMIC DNA]</scope>
    <source>
        <strain evidence="10">59-99</strain>
    </source>
</reference>
<dbReference type="PROSITE" id="PS00595">
    <property type="entry name" value="AA_TRANSFER_CLASS_5"/>
    <property type="match status" value="1"/>
</dbReference>
<keyword evidence="5 8" id="KW-0663">Pyridoxal phosphate</keyword>
<dbReference type="GO" id="GO:0030170">
    <property type="term" value="F:pyridoxal phosphate binding"/>
    <property type="evidence" value="ECO:0007669"/>
    <property type="project" value="UniProtKB-UniRule"/>
</dbReference>
<accession>A0A1M3KXI5</accession>
<dbReference type="InterPro" id="IPR020578">
    <property type="entry name" value="Aminotrans_V_PyrdxlP_BS"/>
</dbReference>
<dbReference type="Gene3D" id="3.40.640.10">
    <property type="entry name" value="Type I PLP-dependent aspartate aminotransferase-like (Major domain)"/>
    <property type="match status" value="1"/>
</dbReference>
<evidence type="ECO:0000256" key="1">
    <source>
        <dbReference type="ARBA" id="ARBA00001933"/>
    </source>
</evidence>
<comment type="function">
    <text evidence="8">Catalyzes the removal of elemental sulfur and selenium atoms from L-cysteine, L-cystine, L-selenocysteine, and L-selenocystine to produce L-alanine.</text>
</comment>
<feature type="domain" description="Aminotransferase class V" evidence="9">
    <location>
        <begin position="27"/>
        <end position="396"/>
    </location>
</feature>
<name>A0A1M3KXI5_9BACT</name>
<dbReference type="GO" id="GO:0031071">
    <property type="term" value="F:cysteine desulfurase activity"/>
    <property type="evidence" value="ECO:0007669"/>
    <property type="project" value="UniProtKB-UniRule"/>
</dbReference>
<comment type="cofactor">
    <cofactor evidence="1 7">
        <name>pyridoxal 5'-phosphate</name>
        <dbReference type="ChEBI" id="CHEBI:597326"/>
    </cofactor>
</comment>
<evidence type="ECO:0000256" key="5">
    <source>
        <dbReference type="ARBA" id="ARBA00022898"/>
    </source>
</evidence>
<dbReference type="Gene3D" id="3.90.1150.10">
    <property type="entry name" value="Aspartate Aminotransferase, domain 1"/>
    <property type="match status" value="1"/>
</dbReference>
<dbReference type="PANTHER" id="PTHR43586">
    <property type="entry name" value="CYSTEINE DESULFURASE"/>
    <property type="match status" value="1"/>
</dbReference>
<evidence type="ECO:0000313" key="11">
    <source>
        <dbReference type="Proteomes" id="UP000184233"/>
    </source>
</evidence>
<dbReference type="InterPro" id="IPR010970">
    <property type="entry name" value="Cys_dSase_SufS"/>
</dbReference>
<dbReference type="CDD" id="cd06453">
    <property type="entry name" value="SufS_like"/>
    <property type="match status" value="1"/>
</dbReference>
<comment type="catalytic activity">
    <reaction evidence="6 8">
        <text>(sulfur carrier)-H + L-cysteine = (sulfur carrier)-SH + L-alanine</text>
        <dbReference type="Rhea" id="RHEA:43892"/>
        <dbReference type="Rhea" id="RHEA-COMP:14737"/>
        <dbReference type="Rhea" id="RHEA-COMP:14739"/>
        <dbReference type="ChEBI" id="CHEBI:29917"/>
        <dbReference type="ChEBI" id="CHEBI:35235"/>
        <dbReference type="ChEBI" id="CHEBI:57972"/>
        <dbReference type="ChEBI" id="CHEBI:64428"/>
        <dbReference type="EC" id="2.8.1.7"/>
    </reaction>
</comment>
<evidence type="ECO:0000256" key="2">
    <source>
        <dbReference type="ARBA" id="ARBA00010447"/>
    </source>
</evidence>
<evidence type="ECO:0000256" key="8">
    <source>
        <dbReference type="RuleBase" id="RU004506"/>
    </source>
</evidence>
<protein>
    <recommendedName>
        <fullName evidence="3 8">Cysteine desulfurase</fullName>
        <ecNumber evidence="3 8">2.8.1.7</ecNumber>
    </recommendedName>
</protein>
<dbReference type="PANTHER" id="PTHR43586:SF8">
    <property type="entry name" value="CYSTEINE DESULFURASE 1, CHLOROPLASTIC"/>
    <property type="match status" value="1"/>
</dbReference>
<gene>
    <name evidence="10" type="ORF">BGO89_10480</name>
</gene>
<dbReference type="EMBL" id="MKVH01000024">
    <property type="protein sequence ID" value="OJX56939.1"/>
    <property type="molecule type" value="Genomic_DNA"/>
</dbReference>
<dbReference type="Pfam" id="PF00266">
    <property type="entry name" value="Aminotran_5"/>
    <property type="match status" value="1"/>
</dbReference>
<dbReference type="GO" id="GO:0006534">
    <property type="term" value="P:cysteine metabolic process"/>
    <property type="evidence" value="ECO:0007669"/>
    <property type="project" value="UniProtKB-UniRule"/>
</dbReference>